<accession>A0ABV0QT03</accession>
<gene>
    <name evidence="2" type="ORF">XENOCAPTIV_021540</name>
</gene>
<sequence>EEGEVQEGWILLEEEKGWKDDKRGPHEAEGPGHGVPLRLLRPFLHCANIPQKMLLAAAGKHHEAPPGEPPGCPGSGWKRAESGRPGGRGDVCDQEILKPLACSPD</sequence>
<protein>
    <submittedName>
        <fullName evidence="2">Uncharacterized protein</fullName>
    </submittedName>
</protein>
<comment type="caution">
    <text evidence="2">The sequence shown here is derived from an EMBL/GenBank/DDBJ whole genome shotgun (WGS) entry which is preliminary data.</text>
</comment>
<feature type="region of interest" description="Disordered" evidence="1">
    <location>
        <begin position="58"/>
        <end position="92"/>
    </location>
</feature>
<feature type="non-terminal residue" evidence="2">
    <location>
        <position position="1"/>
    </location>
</feature>
<proteinExistence type="predicted"/>
<evidence type="ECO:0000313" key="3">
    <source>
        <dbReference type="Proteomes" id="UP001434883"/>
    </source>
</evidence>
<dbReference type="Proteomes" id="UP001434883">
    <property type="component" value="Unassembled WGS sequence"/>
</dbReference>
<evidence type="ECO:0000313" key="2">
    <source>
        <dbReference type="EMBL" id="MEQ2198959.1"/>
    </source>
</evidence>
<keyword evidence="3" id="KW-1185">Reference proteome</keyword>
<evidence type="ECO:0000256" key="1">
    <source>
        <dbReference type="SAM" id="MobiDB-lite"/>
    </source>
</evidence>
<dbReference type="EMBL" id="JAHRIN010021523">
    <property type="protein sequence ID" value="MEQ2198959.1"/>
    <property type="molecule type" value="Genomic_DNA"/>
</dbReference>
<name>A0ABV0QT03_9TELE</name>
<reference evidence="2 3" key="1">
    <citation type="submission" date="2021-06" db="EMBL/GenBank/DDBJ databases">
        <authorList>
            <person name="Palmer J.M."/>
        </authorList>
    </citation>
    <scope>NUCLEOTIDE SEQUENCE [LARGE SCALE GENOMIC DNA]</scope>
    <source>
        <strain evidence="2 3">XC_2019</strain>
        <tissue evidence="2">Muscle</tissue>
    </source>
</reference>
<feature type="region of interest" description="Disordered" evidence="1">
    <location>
        <begin position="14"/>
        <end position="34"/>
    </location>
</feature>
<feature type="compositionally biased region" description="Basic and acidic residues" evidence="1">
    <location>
        <begin position="14"/>
        <end position="30"/>
    </location>
</feature>
<organism evidence="2 3">
    <name type="scientific">Xenoophorus captivus</name>
    <dbReference type="NCBI Taxonomy" id="1517983"/>
    <lineage>
        <taxon>Eukaryota</taxon>
        <taxon>Metazoa</taxon>
        <taxon>Chordata</taxon>
        <taxon>Craniata</taxon>
        <taxon>Vertebrata</taxon>
        <taxon>Euteleostomi</taxon>
        <taxon>Actinopterygii</taxon>
        <taxon>Neopterygii</taxon>
        <taxon>Teleostei</taxon>
        <taxon>Neoteleostei</taxon>
        <taxon>Acanthomorphata</taxon>
        <taxon>Ovalentaria</taxon>
        <taxon>Atherinomorphae</taxon>
        <taxon>Cyprinodontiformes</taxon>
        <taxon>Goodeidae</taxon>
        <taxon>Xenoophorus</taxon>
    </lineage>
</organism>